<dbReference type="SUPFAM" id="SSF51735">
    <property type="entry name" value="NAD(P)-binding Rossmann-fold domains"/>
    <property type="match status" value="1"/>
</dbReference>
<dbReference type="RefSeq" id="WP_088150835.1">
    <property type="nucleotide sequence ID" value="NZ_NHON01000014.1"/>
</dbReference>
<sequence>MPACNFAIVGPGWRTEFFLRVAKALPERFRVDGVVVRDPARGAAVEAEWGVPTFRTVEALLRLTRPRFTVVSVSQPAAPGVIAELAAAGQPVLTETPPAPDLDGLLRLWALVRGGARLQVAEQYFLQPTHAARLALIAAGRIGTPSHAHVAVAHGYHGTSLIRTYLGLGFENATILAQGFTSPIVAGPTRAGPPAEHRIAQSEQTVATLDFGGGRSAVFDFTGDQYHHWIRSARLLVRGERGEIKDDELRYLEDHRTPVTLRLLRQDAGQYANIQGHHLIGIQAGAEWVYRNPFAGARLNDDEIAVGACLAGMARYVETGEEIYGFAAAAQDQYLALSIAAAKASGQAVTTETQPWAS</sequence>
<proteinExistence type="predicted"/>
<protein>
    <submittedName>
        <fullName evidence="2">Oxidoreductase</fullName>
    </submittedName>
</protein>
<comment type="caution">
    <text evidence="2">The sequence shown here is derived from an EMBL/GenBank/DDBJ whole genome shotgun (WGS) entry which is preliminary data.</text>
</comment>
<dbReference type="InterPro" id="IPR036291">
    <property type="entry name" value="NAD(P)-bd_dom_sf"/>
</dbReference>
<dbReference type="Pfam" id="PF01408">
    <property type="entry name" value="GFO_IDH_MocA"/>
    <property type="match status" value="1"/>
</dbReference>
<gene>
    <name evidence="2" type="ORF">BWR60_09810</name>
</gene>
<dbReference type="STRING" id="1122125.GCA_000423185_01208"/>
<accession>A0A211ZQ28</accession>
<feature type="domain" description="Gfo/Idh/MocA-like oxidoreductase N-terminal" evidence="1">
    <location>
        <begin position="5"/>
        <end position="113"/>
    </location>
</feature>
<dbReference type="Proteomes" id="UP000196655">
    <property type="component" value="Unassembled WGS sequence"/>
</dbReference>
<organism evidence="2 3">
    <name type="scientific">Inquilinus limosus</name>
    <dbReference type="NCBI Taxonomy" id="171674"/>
    <lineage>
        <taxon>Bacteria</taxon>
        <taxon>Pseudomonadati</taxon>
        <taxon>Pseudomonadota</taxon>
        <taxon>Alphaproteobacteria</taxon>
        <taxon>Rhodospirillales</taxon>
        <taxon>Rhodospirillaceae</taxon>
        <taxon>Inquilinus</taxon>
    </lineage>
</organism>
<dbReference type="Gene3D" id="3.30.360.10">
    <property type="entry name" value="Dihydrodipicolinate Reductase, domain 2"/>
    <property type="match status" value="1"/>
</dbReference>
<dbReference type="EMBL" id="NHON01000014">
    <property type="protein sequence ID" value="OWJ67284.1"/>
    <property type="molecule type" value="Genomic_DNA"/>
</dbReference>
<dbReference type="AlphaFoldDB" id="A0A211ZQ28"/>
<dbReference type="InterPro" id="IPR000683">
    <property type="entry name" value="Gfo/Idh/MocA-like_OxRdtase_N"/>
</dbReference>
<evidence type="ECO:0000313" key="3">
    <source>
        <dbReference type="Proteomes" id="UP000196655"/>
    </source>
</evidence>
<reference evidence="3" key="1">
    <citation type="submission" date="2017-05" db="EMBL/GenBank/DDBJ databases">
        <authorList>
            <person name="Macchi M."/>
            <person name="Festa S."/>
            <person name="Coppotelli B.M."/>
            <person name="Morelli I.S."/>
        </authorList>
    </citation>
    <scope>NUCLEOTIDE SEQUENCE [LARGE SCALE GENOMIC DNA]</scope>
    <source>
        <strain evidence="3">I</strain>
    </source>
</reference>
<evidence type="ECO:0000313" key="2">
    <source>
        <dbReference type="EMBL" id="OWJ67284.1"/>
    </source>
</evidence>
<evidence type="ECO:0000259" key="1">
    <source>
        <dbReference type="Pfam" id="PF01408"/>
    </source>
</evidence>
<dbReference type="GO" id="GO:0000166">
    <property type="term" value="F:nucleotide binding"/>
    <property type="evidence" value="ECO:0007669"/>
    <property type="project" value="InterPro"/>
</dbReference>
<dbReference type="Gene3D" id="3.40.50.720">
    <property type="entry name" value="NAD(P)-binding Rossmann-like Domain"/>
    <property type="match status" value="1"/>
</dbReference>
<keyword evidence="3" id="KW-1185">Reference proteome</keyword>
<dbReference type="OrthoDB" id="9772350at2"/>
<name>A0A211ZQ28_9PROT</name>